<dbReference type="InterPro" id="IPR013221">
    <property type="entry name" value="Mur_ligase_cen"/>
</dbReference>
<evidence type="ECO:0000256" key="1">
    <source>
        <dbReference type="ARBA" id="ARBA00003184"/>
    </source>
</evidence>
<evidence type="ECO:0000256" key="9">
    <source>
        <dbReference type="ARBA" id="ARBA00022741"/>
    </source>
</evidence>
<evidence type="ECO:0000256" key="2">
    <source>
        <dbReference type="ARBA" id="ARBA00004752"/>
    </source>
</evidence>
<dbReference type="NCBIfam" id="NF010623">
    <property type="entry name" value="PRK14016.1"/>
    <property type="match status" value="1"/>
</dbReference>
<keyword evidence="10 14" id="KW-0067">ATP-binding</keyword>
<reference evidence="16" key="1">
    <citation type="submission" date="2009-07" db="EMBL/GenBank/DDBJ databases">
        <authorList>
            <consortium name="US DOE Joint Genome Institute (JGI-PGF)"/>
            <person name="Lucas S."/>
            <person name="Copeland A."/>
            <person name="Lapidus A."/>
            <person name="Glavina del Rio T."/>
            <person name="Tice H."/>
            <person name="Bruce D."/>
            <person name="Goodwin L."/>
            <person name="Pitluck S."/>
            <person name="Larimer F."/>
            <person name="Land M.L."/>
            <person name="Mouttaki H."/>
            <person name="He Z."/>
            <person name="Zhou J."/>
            <person name="Hemme C.L."/>
        </authorList>
    </citation>
    <scope>NUCLEOTIDE SEQUENCE [LARGE SCALE GENOMIC DNA]</scope>
    <source>
        <strain evidence="16">DSM 2782</strain>
    </source>
</reference>
<evidence type="ECO:0000256" key="7">
    <source>
        <dbReference type="ARBA" id="ARBA00022036"/>
    </source>
</evidence>
<dbReference type="RefSeq" id="WP_004619144.1">
    <property type="nucleotide sequence ID" value="NZ_ACXX02000006.1"/>
</dbReference>
<dbReference type="Gene3D" id="3.30.470.20">
    <property type="entry name" value="ATP-grasp fold, B domain"/>
    <property type="match status" value="2"/>
</dbReference>
<dbReference type="InterPro" id="IPR036615">
    <property type="entry name" value="Mur_ligase_C_dom_sf"/>
</dbReference>
<evidence type="ECO:0000259" key="15">
    <source>
        <dbReference type="PROSITE" id="PS50975"/>
    </source>
</evidence>
<dbReference type="GO" id="GO:0071160">
    <property type="term" value="F:cyanophycin synthetase activity (L-aspartate-adding)"/>
    <property type="evidence" value="ECO:0007669"/>
    <property type="project" value="UniProtKB-EC"/>
</dbReference>
<dbReference type="InterPro" id="IPR036565">
    <property type="entry name" value="Mur-like_cat_sf"/>
</dbReference>
<keyword evidence="17" id="KW-1185">Reference proteome</keyword>
<comment type="caution">
    <text evidence="16">The sequence shown here is derived from an EMBL/GenBank/DDBJ whole genome shotgun (WGS) entry which is preliminary data.</text>
</comment>
<dbReference type="AlphaFoldDB" id="F1TCU1"/>
<name>F1TCU1_9FIRM</name>
<comment type="similarity">
    <text evidence="3">In the C-terminal section; belongs to the MurCDEF family.</text>
</comment>
<feature type="domain" description="ATP-grasp" evidence="15">
    <location>
        <begin position="219"/>
        <end position="472"/>
    </location>
</feature>
<comment type="catalytic activity">
    <reaction evidence="12">
        <text>[L-4-(L-arginin-2-N-yl)aspartate](n)-L-aspartate + L-arginine + ATP = [L-4-(L-arginin-2-N-yl)aspartate](n+1) + ADP + phosphate + H(+)</text>
        <dbReference type="Rhea" id="RHEA:23888"/>
        <dbReference type="Rhea" id="RHEA-COMP:13732"/>
        <dbReference type="Rhea" id="RHEA-COMP:13733"/>
        <dbReference type="ChEBI" id="CHEBI:15378"/>
        <dbReference type="ChEBI" id="CHEBI:30616"/>
        <dbReference type="ChEBI" id="CHEBI:32682"/>
        <dbReference type="ChEBI" id="CHEBI:43474"/>
        <dbReference type="ChEBI" id="CHEBI:137986"/>
        <dbReference type="ChEBI" id="CHEBI:137990"/>
        <dbReference type="ChEBI" id="CHEBI:456216"/>
        <dbReference type="EC" id="6.3.2.30"/>
    </reaction>
</comment>
<dbReference type="SUPFAM" id="SSF56059">
    <property type="entry name" value="Glutathione synthetase ATP-binding domain-like"/>
    <property type="match status" value="1"/>
</dbReference>
<dbReference type="Pfam" id="PF02875">
    <property type="entry name" value="Mur_ligase_C"/>
    <property type="match status" value="1"/>
</dbReference>
<dbReference type="EC" id="6.3.2.30" evidence="5"/>
<dbReference type="Gene3D" id="3.90.190.20">
    <property type="entry name" value="Mur ligase, C-terminal domain"/>
    <property type="match status" value="1"/>
</dbReference>
<reference evidence="16" key="2">
    <citation type="submission" date="2011-01" db="EMBL/GenBank/DDBJ databases">
        <title>The Non-contiguous Finished genome of Clostridium papyrosolvens.</title>
        <authorList>
            <person name="Lucas S."/>
            <person name="Copeland A."/>
            <person name="Lapidus A."/>
            <person name="Cheng J.-F."/>
            <person name="Goodwin L."/>
            <person name="Pitluck S."/>
            <person name="Misra M."/>
            <person name="Chertkov O."/>
            <person name="Detter J.C."/>
            <person name="Han C."/>
            <person name="Tapia R."/>
            <person name="Land M."/>
            <person name="Hauser L."/>
            <person name="Kyrpides N."/>
            <person name="Ivanova N."/>
            <person name="Pagani I."/>
            <person name="Mouttaki H."/>
            <person name="He Z."/>
            <person name="Zhou J."/>
            <person name="Hemme C.L."/>
            <person name="Woyke T."/>
        </authorList>
    </citation>
    <scope>NUCLEOTIDE SEQUENCE [LARGE SCALE GENOMIC DNA]</scope>
    <source>
        <strain evidence="16">DSM 2782</strain>
    </source>
</reference>
<keyword evidence="8" id="KW-0436">Ligase</keyword>
<dbReference type="InterPro" id="IPR013651">
    <property type="entry name" value="ATP-grasp_RimK-type"/>
</dbReference>
<sequence length="893" mass="98234">MQIQSIYCFKGRNIYSHQPVIRMVVDIGKYEEGPTKDIPGFNKKLLEFFPEIAEHTCGVGYAGGFGERLIEGTYMGHVAEHLIIAIQNRFGYFVKYGQTRQIGNTSKYYIVYEYGNEAFAVECGRRAIEIVEAFAEGNTVDLEQIMKDLKYISSDTDMGPSTKAIYTAAKRRGIPVNRIGDGSILRLGYGKYTRVVQASLTDGSSCIAVDIASDKQMTKKLLTDNNIPVPYGVVVRTEQEAFEAAAKVGFPLVIKPIDSNQGKGVTVNICSEDKIKVAFSEARKYSKKVIVERFVCGRDYRVLVVGDKVCAVAERRPPRVTGDGLSTIAQLVEYENANPLRGEDHEKPLTLIKLDDISLNYLKTQGYSPNTVLKPGQIVNLRQNGNISTGGTAKNCTREIHPKNAQYALAAAKAMGLDIAGIDFSAQDISIPIDNNRGAIIEVNAAPGLRMHLHPSEGAPINVADAILDMMYPPNKPVSIPVAAVTGTNGKTTTTRLIRHTLSLMGYNVGMTSTSGIYVGDECVQKGDNTGPVSAEVILTNKEVDIAVLETARGGIVRRGLGYDLADVGVLINISDDHLGIDGINTIEDLAKTKALVVEAVKHDGYAVLNADDGMTPYILERTRSNVIMFSRGISNPVFKRHCKNPKNIAVFVRESFVWIQRNNKKIPLISLDDIPITFGGIVDCNIENSLAAISALIGLNIPLDAIVKGMNTFQPDMELNPGRFNIFDMGTFKVMIDYSHNIAGYSAVVKFMQRIKAKRLVGIIGMPGDRQDSNLKEVGELCANSFHKIYIKEDIDLRGRRRGEVADIFEQSIISAGAKKENVEIIYRETEALEKAMLDAQPGDLIALFYEEFEPAIHVINRFKKEQEHANELLEGSLNVSVKNIKQFSTKS</sequence>
<dbReference type="eggNOG" id="COG0769">
    <property type="taxonomic scope" value="Bacteria"/>
</dbReference>
<dbReference type="PROSITE" id="PS50975">
    <property type="entry name" value="ATP_GRASP"/>
    <property type="match status" value="1"/>
</dbReference>
<dbReference type="Pfam" id="PF08245">
    <property type="entry name" value="Mur_ligase_M"/>
    <property type="match status" value="1"/>
</dbReference>
<evidence type="ECO:0000256" key="3">
    <source>
        <dbReference type="ARBA" id="ARBA00009060"/>
    </source>
</evidence>
<dbReference type="GO" id="GO:0071161">
    <property type="term" value="F:cyanophycin synthetase activity (L-arginine-adding)"/>
    <property type="evidence" value="ECO:0007669"/>
    <property type="project" value="UniProtKB-EC"/>
</dbReference>
<dbReference type="EC" id="6.3.2.29" evidence="6"/>
<dbReference type="InterPro" id="IPR011761">
    <property type="entry name" value="ATP-grasp"/>
</dbReference>
<dbReference type="SUPFAM" id="SSF53623">
    <property type="entry name" value="MurD-like peptide ligases, catalytic domain"/>
    <property type="match status" value="1"/>
</dbReference>
<evidence type="ECO:0000256" key="5">
    <source>
        <dbReference type="ARBA" id="ARBA00012968"/>
    </source>
</evidence>
<dbReference type="OrthoDB" id="9803907at2"/>
<dbReference type="Pfam" id="PF08443">
    <property type="entry name" value="RimK"/>
    <property type="match status" value="2"/>
</dbReference>
<accession>F1TCU1</accession>
<evidence type="ECO:0000256" key="4">
    <source>
        <dbReference type="ARBA" id="ARBA00011738"/>
    </source>
</evidence>
<dbReference type="eggNOG" id="COG0189">
    <property type="taxonomic scope" value="Bacteria"/>
</dbReference>
<gene>
    <name evidence="16" type="ORF">Cpap_2211</name>
</gene>
<organism evidence="16 17">
    <name type="scientific">Ruminiclostridium papyrosolvens DSM 2782</name>
    <dbReference type="NCBI Taxonomy" id="588581"/>
    <lineage>
        <taxon>Bacteria</taxon>
        <taxon>Bacillati</taxon>
        <taxon>Bacillota</taxon>
        <taxon>Clostridia</taxon>
        <taxon>Eubacteriales</taxon>
        <taxon>Oscillospiraceae</taxon>
        <taxon>Ruminiclostridium</taxon>
    </lineage>
</organism>
<comment type="subunit">
    <text evidence="4">Homodimer.</text>
</comment>
<proteinExistence type="inferred from homology"/>
<dbReference type="InterPro" id="IPR004101">
    <property type="entry name" value="Mur_ligase_C"/>
</dbReference>
<evidence type="ECO:0000256" key="8">
    <source>
        <dbReference type="ARBA" id="ARBA00022598"/>
    </source>
</evidence>
<dbReference type="Proteomes" id="UP000003860">
    <property type="component" value="Unassembled WGS sequence"/>
</dbReference>
<comment type="function">
    <text evidence="1">Catalyzes the ATP-dependent polymerization of arginine and aspartate to multi-L-arginyl-poly-L-aspartic acid (cyanophycin; a water-insoluble reserve polymer).</text>
</comment>
<dbReference type="Gene3D" id="3.40.1190.10">
    <property type="entry name" value="Mur-like, catalytic domain"/>
    <property type="match status" value="1"/>
</dbReference>
<dbReference type="InterPro" id="IPR044019">
    <property type="entry name" value="Cyanophycin_syn_N"/>
</dbReference>
<dbReference type="InterPro" id="IPR011810">
    <property type="entry name" value="Cya_phycin_syn"/>
</dbReference>
<comment type="catalytic activity">
    <reaction evidence="13">
        <text>[L-4-(L-arginin-2-N-yl)aspartate](n) + L-aspartate + ATP = [L-4-(L-arginin-2-N-yl)aspartate](n)-L-aspartate + ADP + phosphate + H(+)</text>
        <dbReference type="Rhea" id="RHEA:13277"/>
        <dbReference type="Rhea" id="RHEA-COMP:13728"/>
        <dbReference type="Rhea" id="RHEA-COMP:13733"/>
        <dbReference type="ChEBI" id="CHEBI:15378"/>
        <dbReference type="ChEBI" id="CHEBI:29991"/>
        <dbReference type="ChEBI" id="CHEBI:30616"/>
        <dbReference type="ChEBI" id="CHEBI:43474"/>
        <dbReference type="ChEBI" id="CHEBI:137986"/>
        <dbReference type="ChEBI" id="CHEBI:137990"/>
        <dbReference type="ChEBI" id="CHEBI:456216"/>
        <dbReference type="EC" id="6.3.2.29"/>
    </reaction>
</comment>
<evidence type="ECO:0000256" key="6">
    <source>
        <dbReference type="ARBA" id="ARBA00013005"/>
    </source>
</evidence>
<dbReference type="Pfam" id="PF18921">
    <property type="entry name" value="Cyanophycin_syn"/>
    <property type="match status" value="1"/>
</dbReference>
<evidence type="ECO:0000256" key="13">
    <source>
        <dbReference type="ARBA" id="ARBA00048425"/>
    </source>
</evidence>
<dbReference type="NCBIfam" id="TIGR02068">
    <property type="entry name" value="cya_phycin_syn"/>
    <property type="match status" value="1"/>
</dbReference>
<dbReference type="SUPFAM" id="SSF53244">
    <property type="entry name" value="MurD-like peptide ligases, peptide-binding domain"/>
    <property type="match status" value="1"/>
</dbReference>
<dbReference type="PANTHER" id="PTHR23135:SF18">
    <property type="entry name" value="CYANOPHYCIN SYNTHETASE"/>
    <property type="match status" value="1"/>
</dbReference>
<evidence type="ECO:0000256" key="14">
    <source>
        <dbReference type="PROSITE-ProRule" id="PRU00409"/>
    </source>
</evidence>
<protein>
    <recommendedName>
        <fullName evidence="7">Cyanophycin synthetase</fullName>
        <ecNumber evidence="6">6.3.2.29</ecNumber>
        <ecNumber evidence="5">6.3.2.30</ecNumber>
    </recommendedName>
    <alternativeName>
        <fullName evidence="11">Cyanophycin synthase</fullName>
    </alternativeName>
</protein>
<keyword evidence="9 14" id="KW-0547">Nucleotide-binding</keyword>
<evidence type="ECO:0000313" key="17">
    <source>
        <dbReference type="Proteomes" id="UP000003860"/>
    </source>
</evidence>
<dbReference type="PANTHER" id="PTHR23135">
    <property type="entry name" value="MUR LIGASE FAMILY MEMBER"/>
    <property type="match status" value="1"/>
</dbReference>
<evidence type="ECO:0000313" key="16">
    <source>
        <dbReference type="EMBL" id="EGD47808.1"/>
    </source>
</evidence>
<evidence type="ECO:0000256" key="12">
    <source>
        <dbReference type="ARBA" id="ARBA00048094"/>
    </source>
</evidence>
<evidence type="ECO:0000256" key="11">
    <source>
        <dbReference type="ARBA" id="ARBA00031353"/>
    </source>
</evidence>
<dbReference type="STRING" id="588581.Cpap_2211"/>
<dbReference type="GO" id="GO:0005524">
    <property type="term" value="F:ATP binding"/>
    <property type="evidence" value="ECO:0007669"/>
    <property type="project" value="UniProtKB-UniRule"/>
</dbReference>
<dbReference type="EMBL" id="ACXX02000006">
    <property type="protein sequence ID" value="EGD47808.1"/>
    <property type="molecule type" value="Genomic_DNA"/>
</dbReference>
<evidence type="ECO:0000256" key="10">
    <source>
        <dbReference type="ARBA" id="ARBA00022840"/>
    </source>
</evidence>
<dbReference type="GO" id="GO:0046872">
    <property type="term" value="F:metal ion binding"/>
    <property type="evidence" value="ECO:0007669"/>
    <property type="project" value="InterPro"/>
</dbReference>
<comment type="pathway">
    <text evidence="2">Cell wall biogenesis; peptidoglycan biosynthesis.</text>
</comment>